<keyword evidence="2" id="KW-0732">Signal</keyword>
<dbReference type="AlphaFoldDB" id="A0A1A7XC08"/>
<dbReference type="InterPro" id="IPR036116">
    <property type="entry name" value="FN3_sf"/>
</dbReference>
<feature type="non-terminal residue" evidence="4">
    <location>
        <position position="1"/>
    </location>
</feature>
<keyword evidence="1" id="KW-0812">Transmembrane</keyword>
<feature type="chain" id="PRO_5008363068" evidence="2">
    <location>
        <begin position="26"/>
        <end position="381"/>
    </location>
</feature>
<evidence type="ECO:0000259" key="3">
    <source>
        <dbReference type="Pfam" id="PF22012"/>
    </source>
</evidence>
<accession>A0A1A7XC08</accession>
<keyword evidence="4" id="KW-0675">Receptor</keyword>
<reference evidence="4" key="1">
    <citation type="submission" date="2016-05" db="EMBL/GenBank/DDBJ databases">
        <authorList>
            <person name="Lavstsen T."/>
            <person name="Jespersen J.S."/>
        </authorList>
    </citation>
    <scope>NUCLEOTIDE SEQUENCE</scope>
    <source>
        <tissue evidence="4">Brain</tissue>
    </source>
</reference>
<organism evidence="4">
    <name type="scientific">Iconisemion striatum</name>
    <dbReference type="NCBI Taxonomy" id="60296"/>
    <lineage>
        <taxon>Eukaryota</taxon>
        <taxon>Metazoa</taxon>
        <taxon>Chordata</taxon>
        <taxon>Craniata</taxon>
        <taxon>Vertebrata</taxon>
        <taxon>Euteleostomi</taxon>
        <taxon>Actinopterygii</taxon>
        <taxon>Neopterygii</taxon>
        <taxon>Teleostei</taxon>
        <taxon>Neoteleostei</taxon>
        <taxon>Acanthomorphata</taxon>
        <taxon>Ovalentaria</taxon>
        <taxon>Atherinomorphae</taxon>
        <taxon>Cyprinodontiformes</taxon>
        <taxon>Nothobranchiidae</taxon>
        <taxon>Iconisemion</taxon>
    </lineage>
</organism>
<dbReference type="Gene3D" id="2.60.40.10">
    <property type="entry name" value="Immunoglobulins"/>
    <property type="match status" value="1"/>
</dbReference>
<protein>
    <submittedName>
        <fullName evidence="4">Interleukin 13 receptor, alpha 1</fullName>
    </submittedName>
</protein>
<feature type="transmembrane region" description="Helical" evidence="1">
    <location>
        <begin position="300"/>
        <end position="324"/>
    </location>
</feature>
<gene>
    <name evidence="4" type="primary">IL13RA1</name>
</gene>
<dbReference type="EMBL" id="HADW01014241">
    <property type="protein sequence ID" value="SBP15641.1"/>
    <property type="molecule type" value="Transcribed_RNA"/>
</dbReference>
<proteinExistence type="predicted"/>
<reference evidence="4" key="2">
    <citation type="submission" date="2016-06" db="EMBL/GenBank/DDBJ databases">
        <title>The genome of a short-lived fish provides insights into sex chromosome evolution and the genetic control of aging.</title>
        <authorList>
            <person name="Reichwald K."/>
            <person name="Felder M."/>
            <person name="Petzold A."/>
            <person name="Koch P."/>
            <person name="Groth M."/>
            <person name="Platzer M."/>
        </authorList>
    </citation>
    <scope>NUCLEOTIDE SEQUENCE</scope>
    <source>
        <tissue evidence="4">Brain</tissue>
    </source>
</reference>
<keyword evidence="1" id="KW-0472">Membrane</keyword>
<dbReference type="Pfam" id="PF22012">
    <property type="entry name" value="TSLPR_D1"/>
    <property type="match status" value="1"/>
</dbReference>
<evidence type="ECO:0000256" key="1">
    <source>
        <dbReference type="SAM" id="Phobius"/>
    </source>
</evidence>
<feature type="signal peptide" evidence="2">
    <location>
        <begin position="1"/>
        <end position="25"/>
    </location>
</feature>
<dbReference type="SUPFAM" id="SSF49265">
    <property type="entry name" value="Fibronectin type III"/>
    <property type="match status" value="3"/>
</dbReference>
<evidence type="ECO:0000313" key="4">
    <source>
        <dbReference type="EMBL" id="SBP15641.1"/>
    </source>
</evidence>
<dbReference type="InterPro" id="IPR013783">
    <property type="entry name" value="Ig-like_fold"/>
</dbReference>
<feature type="domain" description="Cytokine receptor-like factor 2-like" evidence="3">
    <location>
        <begin position="116"/>
        <end position="177"/>
    </location>
</feature>
<dbReference type="InterPro" id="IPR053856">
    <property type="entry name" value="TSLPR_D1"/>
</dbReference>
<keyword evidence="1" id="KW-1133">Transmembrane helix</keyword>
<name>A0A1A7XC08_9TELE</name>
<evidence type="ECO:0000256" key="2">
    <source>
        <dbReference type="SAM" id="SignalP"/>
    </source>
</evidence>
<sequence length="381" mass="42867">INRMFHSLDLMLLNGLFLLFVPTTGKILPPQNLTLFWESDFDPRFSWDPPRSDTSCKYSVDIKEHKDSLVSNTTFSMFLVMDGESQLFSVKTVCGNNKSEPTTLNVTYPDLVTALDCYSYTASLVNCTWSAVGDASNPTFSYILAKELSDEPPVELQECSSYMFSGGVRTGCTLQASILHKIHIVFHSTINNTLVRNTFTKMPIYNVRPPPLVWNVTEHKHTLTISWSPPDILDLSEWNFVINYTFCDESQSNTYTDMLSAQINRVTKCRYCILIKAESDKGQTPASKMTCVEAEVDSDLLVYTATIIPLVFALLTVVAFVCCWKNQDKIFPKVLAPHDLLSDICYNKNESALCKLYIPAEEEVNCTITLVADTPTNKPNC</sequence>